<keyword evidence="2" id="KW-1185">Reference proteome</keyword>
<feature type="region of interest" description="Disordered" evidence="1">
    <location>
        <begin position="1"/>
        <end position="29"/>
    </location>
</feature>
<dbReference type="Proteomes" id="UP000036681">
    <property type="component" value="Unplaced"/>
</dbReference>
<name>A0A0M3HPC5_ASCLU</name>
<feature type="compositionally biased region" description="Basic and acidic residues" evidence="1">
    <location>
        <begin position="1"/>
        <end position="12"/>
    </location>
</feature>
<dbReference type="AlphaFoldDB" id="A0A0M3HPC5"/>
<protein>
    <submittedName>
        <fullName evidence="3">Uncharacterized protein</fullName>
    </submittedName>
</protein>
<accession>A0A0M3HPC5</accession>
<sequence>MRPPPLEDDRMGDSVAASTGDSVAANTGDSVAASTGDSVAVAASTGDSVLVDDSVLLHLKQGNELKQVLCELQEK</sequence>
<evidence type="ECO:0000313" key="2">
    <source>
        <dbReference type="Proteomes" id="UP000036681"/>
    </source>
</evidence>
<reference evidence="3" key="1">
    <citation type="submission" date="2017-02" db="UniProtKB">
        <authorList>
            <consortium name="WormBaseParasite"/>
        </authorList>
    </citation>
    <scope>IDENTIFICATION</scope>
</reference>
<evidence type="ECO:0000313" key="3">
    <source>
        <dbReference type="WBParaSite" id="ALUE_0000371501-mRNA-1"/>
    </source>
</evidence>
<dbReference type="WBParaSite" id="ALUE_0000371501-mRNA-1">
    <property type="protein sequence ID" value="ALUE_0000371501-mRNA-1"/>
    <property type="gene ID" value="ALUE_0000371501"/>
</dbReference>
<proteinExistence type="predicted"/>
<organism evidence="2 3">
    <name type="scientific">Ascaris lumbricoides</name>
    <name type="common">Giant roundworm</name>
    <dbReference type="NCBI Taxonomy" id="6252"/>
    <lineage>
        <taxon>Eukaryota</taxon>
        <taxon>Metazoa</taxon>
        <taxon>Ecdysozoa</taxon>
        <taxon>Nematoda</taxon>
        <taxon>Chromadorea</taxon>
        <taxon>Rhabditida</taxon>
        <taxon>Spirurina</taxon>
        <taxon>Ascaridomorpha</taxon>
        <taxon>Ascaridoidea</taxon>
        <taxon>Ascarididae</taxon>
        <taxon>Ascaris</taxon>
    </lineage>
</organism>
<feature type="compositionally biased region" description="Polar residues" evidence="1">
    <location>
        <begin position="16"/>
        <end position="29"/>
    </location>
</feature>
<evidence type="ECO:0000256" key="1">
    <source>
        <dbReference type="SAM" id="MobiDB-lite"/>
    </source>
</evidence>